<evidence type="ECO:0000313" key="2">
    <source>
        <dbReference type="Proteomes" id="UP001220662"/>
    </source>
</evidence>
<dbReference type="RefSeq" id="WP_009619278.1">
    <property type="nucleotide sequence ID" value="NZ_JARJLR010000383.1"/>
</dbReference>
<accession>A0AAW6P9S4</accession>
<dbReference type="EMBL" id="JARJLR010000383">
    <property type="protein sequence ID" value="MDF3844596.1"/>
    <property type="molecule type" value="Genomic_DNA"/>
</dbReference>
<proteinExistence type="predicted"/>
<organism evidence="1 2">
    <name type="scientific">Pseudomonas citronellolis</name>
    <dbReference type="NCBI Taxonomy" id="53408"/>
    <lineage>
        <taxon>Bacteria</taxon>
        <taxon>Pseudomonadati</taxon>
        <taxon>Pseudomonadota</taxon>
        <taxon>Gammaproteobacteria</taxon>
        <taxon>Pseudomonadales</taxon>
        <taxon>Pseudomonadaceae</taxon>
        <taxon>Pseudomonas</taxon>
    </lineage>
</organism>
<dbReference type="Gene3D" id="3.40.50.1220">
    <property type="entry name" value="TPP-binding domain"/>
    <property type="match status" value="1"/>
</dbReference>
<name>A0AAW6P9S4_9PSED</name>
<sequence>MNASELLNSHGELSHKVRSISDVIRHIRTKEEKSTANYSLFLGAGASVTSDIRAATTLIDEWSIELYERFERKIPESAKVAKEYFEKSHPTWYNPANPYSSLFEKKFDLPIQRRRFVEKEVDKKLPSIGYAYLASLVDNNYFNTIFTTNFDDLINEAFYQFSTERPIQCAHDSSVHSISITSKRPKIIKLHGDYLFDDIKSTLRETESLEQNTKEKFVEFSKEYGLIVVGYSGSDRSIMDVLEFLVKQENYLKNGVYWCLRPNDNICHALRNLLWKDKVYPVLIDGFDELFAETHHRLVGGELELKSITKESKIQKTIQNIIEDKYGVSRNQIIRNEIAAIKNDSNQQDISQFLQDLSKGSDSDTQLGITDMRNFLEIQSLTHKDNFDAAYSLCESYFHSCTCNETKPKYIERLISLSINKEDFNAAIRWSDRLIETDSKNVSYYIRKAGCIKIHEERFQFLNDLLPKFPYSPSLLNYTATSGFNAIKSDPTRSSPKIDQLLELLKRSISTDPSLENPAWADLIDVIDHMKGSKDLTSEQAQEELNTLFNQAKQQNPEHSRSLEIQIYQIPKSSGSAALKSHINFLYEIHEKSSTTKRKKINSLICDVFTEAKNREQLHELNLEQEKFFERHIKDIEIEKNAKILLEKAKYFISQKRNLEAAASYLASTLECHNISSRLSDILNYARFANRSLIPQIEEKLEQDKPNLFQEYYHDLKSDIYIENGDLDKAIEHLDKAFNFGLKISAYLSGKTYALLMQEKYEEVIALAEAYNDKIEEIDCETTKINTQFAAYKINSQKLDKTLLRNLSAQSPSNDVKICAFVILENYPDAKRLIKKEIENDYFAYFRFKTWPIVNDKLGDFLTECVSLANAA</sequence>
<comment type="caution">
    <text evidence="1">The sequence shown here is derived from an EMBL/GenBank/DDBJ whole genome shotgun (WGS) entry which is preliminary data.</text>
</comment>
<evidence type="ECO:0000313" key="1">
    <source>
        <dbReference type="EMBL" id="MDF3844596.1"/>
    </source>
</evidence>
<dbReference type="InterPro" id="IPR029035">
    <property type="entry name" value="DHS-like_NAD/FAD-binding_dom"/>
</dbReference>
<gene>
    <name evidence="1" type="ORF">P3W55_23010</name>
</gene>
<reference evidence="1" key="1">
    <citation type="submission" date="2023-03" db="EMBL/GenBank/DDBJ databases">
        <title>Draft assemblies of triclosan tolerant bacteria isolated from returned activated sludge.</title>
        <authorList>
            <person name="Van Hamelsveld S."/>
        </authorList>
    </citation>
    <scope>NUCLEOTIDE SEQUENCE</scope>
    <source>
        <strain evidence="1">GW210015_S63</strain>
    </source>
</reference>
<dbReference type="Proteomes" id="UP001220662">
    <property type="component" value="Unassembled WGS sequence"/>
</dbReference>
<dbReference type="SUPFAM" id="SSF52467">
    <property type="entry name" value="DHS-like NAD/FAD-binding domain"/>
    <property type="match status" value="1"/>
</dbReference>
<protein>
    <submittedName>
        <fullName evidence="1">SIR2 family protein</fullName>
    </submittedName>
</protein>
<dbReference type="AlphaFoldDB" id="A0AAW6P9S4"/>
<dbReference type="Pfam" id="PF13289">
    <property type="entry name" value="SIR2_2"/>
    <property type="match status" value="1"/>
</dbReference>